<evidence type="ECO:0000313" key="2">
    <source>
        <dbReference type="EMBL" id="RHW17682.1"/>
    </source>
</evidence>
<dbReference type="OrthoDB" id="8446047at2"/>
<evidence type="ECO:0000313" key="3">
    <source>
        <dbReference type="Proteomes" id="UP000266693"/>
    </source>
</evidence>
<gene>
    <name evidence="2" type="ORF">D1610_09595</name>
</gene>
<dbReference type="CDD" id="cd00564">
    <property type="entry name" value="TMP_TenI"/>
    <property type="match status" value="1"/>
</dbReference>
<dbReference type="Proteomes" id="UP000266693">
    <property type="component" value="Unassembled WGS sequence"/>
</dbReference>
<dbReference type="Gene3D" id="3.20.20.70">
    <property type="entry name" value="Aldolase class I"/>
    <property type="match status" value="1"/>
</dbReference>
<feature type="domain" description="Thiamine phosphate synthase/TenI" evidence="1">
    <location>
        <begin position="37"/>
        <end position="173"/>
    </location>
</feature>
<sequence length="184" mass="20435">MRARHPRSMPRLWLMTDERMGEGLWDALARLPRGAGVVFRHYATPPAERRALFERIRRIARRRRLTLLVTGDALPGADGIHGRTARRSHGLLSRPVHSRIEAIAAARAGADLIFVSPVFPTRSHPGARTLGPVRLGLMLRGIEIPAVALGGMDARGFRRLGSLRLHGWAAIDAWMPKPKSSEEE</sequence>
<name>A0A396RQX0_9SPHN</name>
<accession>A0A396RQX0</accession>
<dbReference type="EMBL" id="QWLV01000003">
    <property type="protein sequence ID" value="RHW17682.1"/>
    <property type="molecule type" value="Genomic_DNA"/>
</dbReference>
<dbReference type="AlphaFoldDB" id="A0A396RQX0"/>
<protein>
    <submittedName>
        <fullName evidence="2">Thiamine phosphate synthase</fullName>
    </submittedName>
</protein>
<dbReference type="GO" id="GO:0009228">
    <property type="term" value="P:thiamine biosynthetic process"/>
    <property type="evidence" value="ECO:0007669"/>
    <property type="project" value="UniProtKB-KW"/>
</dbReference>
<comment type="caution">
    <text evidence="2">The sequence shown here is derived from an EMBL/GenBank/DDBJ whole genome shotgun (WGS) entry which is preliminary data.</text>
</comment>
<dbReference type="InterPro" id="IPR036206">
    <property type="entry name" value="ThiamineP_synth_sf"/>
</dbReference>
<dbReference type="InterPro" id="IPR022998">
    <property type="entry name" value="ThiamineP_synth_TenI"/>
</dbReference>
<dbReference type="SUPFAM" id="SSF51391">
    <property type="entry name" value="Thiamin phosphate synthase"/>
    <property type="match status" value="1"/>
</dbReference>
<organism evidence="2 3">
    <name type="scientific">Sphingomonas gilva</name>
    <dbReference type="NCBI Taxonomy" id="2305907"/>
    <lineage>
        <taxon>Bacteria</taxon>
        <taxon>Pseudomonadati</taxon>
        <taxon>Pseudomonadota</taxon>
        <taxon>Alphaproteobacteria</taxon>
        <taxon>Sphingomonadales</taxon>
        <taxon>Sphingomonadaceae</taxon>
        <taxon>Sphingomonas</taxon>
    </lineage>
</organism>
<proteinExistence type="predicted"/>
<reference evidence="2 3" key="1">
    <citation type="submission" date="2018-08" db="EMBL/GenBank/DDBJ databases">
        <title>The multiple taxonomic identification of Sphingomonas gilva.</title>
        <authorList>
            <person name="Zhu D."/>
            <person name="Zheng S."/>
        </authorList>
    </citation>
    <scope>NUCLEOTIDE SEQUENCE [LARGE SCALE GENOMIC DNA]</scope>
    <source>
        <strain evidence="2 3">ZDH117</strain>
    </source>
</reference>
<keyword evidence="3" id="KW-1185">Reference proteome</keyword>
<dbReference type="Pfam" id="PF02581">
    <property type="entry name" value="TMP-TENI"/>
    <property type="match status" value="1"/>
</dbReference>
<dbReference type="InterPro" id="IPR013785">
    <property type="entry name" value="Aldolase_TIM"/>
</dbReference>
<evidence type="ECO:0000259" key="1">
    <source>
        <dbReference type="Pfam" id="PF02581"/>
    </source>
</evidence>